<organism evidence="2 3">
    <name type="scientific">Shewanella nanhaiensis</name>
    <dbReference type="NCBI Taxonomy" id="2864872"/>
    <lineage>
        <taxon>Bacteria</taxon>
        <taxon>Pseudomonadati</taxon>
        <taxon>Pseudomonadota</taxon>
        <taxon>Gammaproteobacteria</taxon>
        <taxon>Alteromonadales</taxon>
        <taxon>Shewanellaceae</taxon>
        <taxon>Shewanella</taxon>
    </lineage>
</organism>
<comment type="caution">
    <text evidence="2">The sequence shown here is derived from an EMBL/GenBank/DDBJ whole genome shotgun (WGS) entry which is preliminary data.</text>
</comment>
<keyword evidence="1" id="KW-0732">Signal</keyword>
<evidence type="ECO:0000313" key="3">
    <source>
        <dbReference type="Proteomes" id="UP001195963"/>
    </source>
</evidence>
<evidence type="ECO:0000256" key="1">
    <source>
        <dbReference type="SAM" id="SignalP"/>
    </source>
</evidence>
<feature type="signal peptide" evidence="1">
    <location>
        <begin position="1"/>
        <end position="22"/>
    </location>
</feature>
<name>A0ABS7E8K7_9GAMM</name>
<feature type="chain" id="PRO_5045328295" description="DUF3888 domain-containing protein" evidence="1">
    <location>
        <begin position="23"/>
        <end position="137"/>
    </location>
</feature>
<evidence type="ECO:0000313" key="2">
    <source>
        <dbReference type="EMBL" id="MBW8186026.1"/>
    </source>
</evidence>
<gene>
    <name evidence="2" type="ORF">K0625_20535</name>
</gene>
<dbReference type="EMBL" id="JAHZST010000019">
    <property type="protein sequence ID" value="MBW8186026.1"/>
    <property type="molecule type" value="Genomic_DNA"/>
</dbReference>
<dbReference type="RefSeq" id="WP_220111366.1">
    <property type="nucleotide sequence ID" value="NZ_JAHZST010000019.1"/>
</dbReference>
<reference evidence="2 3" key="1">
    <citation type="submission" date="2021-07" db="EMBL/GenBank/DDBJ databases">
        <title>Shewanella sp. nov, isolated from SCS.</title>
        <authorList>
            <person name="Cao W.R."/>
        </authorList>
    </citation>
    <scope>NUCLEOTIDE SEQUENCE [LARGE SCALE GENOMIC DNA]</scope>
    <source>
        <strain evidence="2 3">NR704-98</strain>
    </source>
</reference>
<accession>A0ABS7E8K7</accession>
<protein>
    <recommendedName>
        <fullName evidence="4">DUF3888 domain-containing protein</fullName>
    </recommendedName>
</protein>
<dbReference type="Proteomes" id="UP001195963">
    <property type="component" value="Unassembled WGS sequence"/>
</dbReference>
<evidence type="ECO:0008006" key="4">
    <source>
        <dbReference type="Google" id="ProtNLM"/>
    </source>
</evidence>
<sequence length="137" mass="15686">MKKIIASLIIGLSSMAVFDAQAIHSYQDPVPFKGYVKDIGPLLEKVMKRNHWQLSKDDSGSYFADLDYKDYQVQAKFLVQDETLAIELISAQRPNCTKRSCKVDDDTVDDWLVRLRKQIALDVTKAVRDDALRKSFM</sequence>
<keyword evidence="3" id="KW-1185">Reference proteome</keyword>
<proteinExistence type="predicted"/>